<sequence>MDPMTHALALRGLGCWCCGAGLQLPSPLDGWKGDMAGQGRKEKEGNSTKTKESQQAGSTLAKGTKRGFNSLVMLGAWMLWKERNDIVFNGASPRIERLLLLAQEEAVLWRLAGAKGISDLVAARPGV</sequence>
<evidence type="ECO:0000313" key="3">
    <source>
        <dbReference type="EMBL" id="RCV45702.1"/>
    </source>
</evidence>
<feature type="signal peptide" evidence="2">
    <location>
        <begin position="1"/>
        <end position="21"/>
    </location>
</feature>
<reference evidence="3" key="1">
    <citation type="journal article" date="2012" name="Nat. Biotechnol.">
        <title>Reference genome sequence of the model plant Setaria.</title>
        <authorList>
            <person name="Bennetzen J.L."/>
            <person name="Schmutz J."/>
            <person name="Wang H."/>
            <person name="Percifield R."/>
            <person name="Hawkins J."/>
            <person name="Pontaroli A.C."/>
            <person name="Estep M."/>
            <person name="Feng L."/>
            <person name="Vaughn J.N."/>
            <person name="Grimwood J."/>
            <person name="Jenkins J."/>
            <person name="Barry K."/>
            <person name="Lindquist E."/>
            <person name="Hellsten U."/>
            <person name="Deshpande S."/>
            <person name="Wang X."/>
            <person name="Wu X."/>
            <person name="Mitros T."/>
            <person name="Triplett J."/>
            <person name="Yang X."/>
            <person name="Ye C.Y."/>
            <person name="Mauro-Herrera M."/>
            <person name="Wang L."/>
            <person name="Li P."/>
            <person name="Sharma M."/>
            <person name="Sharma R."/>
            <person name="Ronald P.C."/>
            <person name="Panaud O."/>
            <person name="Kellogg E.A."/>
            <person name="Brutnell T.P."/>
            <person name="Doust A.N."/>
            <person name="Tuskan G.A."/>
            <person name="Rokhsar D."/>
            <person name="Devos K.M."/>
        </authorList>
    </citation>
    <scope>NUCLEOTIDE SEQUENCE [LARGE SCALE GENOMIC DNA]</scope>
    <source>
        <strain evidence="3">Yugu1</strain>
    </source>
</reference>
<accession>A0A368STD5</accession>
<reference evidence="3" key="2">
    <citation type="submission" date="2015-07" db="EMBL/GenBank/DDBJ databases">
        <authorList>
            <person name="Noorani M."/>
        </authorList>
    </citation>
    <scope>NUCLEOTIDE SEQUENCE</scope>
    <source>
        <strain evidence="3">Yugu1</strain>
    </source>
</reference>
<feature type="compositionally biased region" description="Basic and acidic residues" evidence="1">
    <location>
        <begin position="39"/>
        <end position="52"/>
    </location>
</feature>
<evidence type="ECO:0000256" key="1">
    <source>
        <dbReference type="SAM" id="MobiDB-lite"/>
    </source>
</evidence>
<name>A0A368STD5_SETIT</name>
<keyword evidence="2" id="KW-0732">Signal</keyword>
<evidence type="ECO:0000256" key="2">
    <source>
        <dbReference type="SAM" id="SignalP"/>
    </source>
</evidence>
<dbReference type="EMBL" id="CM003536">
    <property type="protein sequence ID" value="RCV45702.1"/>
    <property type="molecule type" value="Genomic_DNA"/>
</dbReference>
<feature type="region of interest" description="Disordered" evidence="1">
    <location>
        <begin position="31"/>
        <end position="60"/>
    </location>
</feature>
<gene>
    <name evidence="3" type="ORF">SETIT_9G474500v2</name>
</gene>
<dbReference type="OrthoDB" id="684052at2759"/>
<organism evidence="3">
    <name type="scientific">Setaria italica</name>
    <name type="common">Foxtail millet</name>
    <name type="synonym">Panicum italicum</name>
    <dbReference type="NCBI Taxonomy" id="4555"/>
    <lineage>
        <taxon>Eukaryota</taxon>
        <taxon>Viridiplantae</taxon>
        <taxon>Streptophyta</taxon>
        <taxon>Embryophyta</taxon>
        <taxon>Tracheophyta</taxon>
        <taxon>Spermatophyta</taxon>
        <taxon>Magnoliopsida</taxon>
        <taxon>Liliopsida</taxon>
        <taxon>Poales</taxon>
        <taxon>Poaceae</taxon>
        <taxon>PACMAD clade</taxon>
        <taxon>Panicoideae</taxon>
        <taxon>Panicodae</taxon>
        <taxon>Paniceae</taxon>
        <taxon>Cenchrinae</taxon>
        <taxon>Setaria</taxon>
    </lineage>
</organism>
<dbReference type="AlphaFoldDB" id="A0A368STD5"/>
<feature type="chain" id="PRO_5016746356" evidence="2">
    <location>
        <begin position="22"/>
        <end position="127"/>
    </location>
</feature>
<proteinExistence type="predicted"/>
<protein>
    <submittedName>
        <fullName evidence="3">Uncharacterized protein</fullName>
    </submittedName>
</protein>